<dbReference type="InterPro" id="IPR032675">
    <property type="entry name" value="LRR_dom_sf"/>
</dbReference>
<proteinExistence type="predicted"/>
<name>A0AAN9PBF4_CROPI</name>
<dbReference type="GO" id="GO:0006952">
    <property type="term" value="P:defense response"/>
    <property type="evidence" value="ECO:0007669"/>
    <property type="project" value="InterPro"/>
</dbReference>
<dbReference type="SUPFAM" id="SSF52058">
    <property type="entry name" value="L domain-like"/>
    <property type="match status" value="1"/>
</dbReference>
<organism evidence="1 2">
    <name type="scientific">Crotalaria pallida</name>
    <name type="common">Smooth rattlebox</name>
    <name type="synonym">Crotalaria striata</name>
    <dbReference type="NCBI Taxonomy" id="3830"/>
    <lineage>
        <taxon>Eukaryota</taxon>
        <taxon>Viridiplantae</taxon>
        <taxon>Streptophyta</taxon>
        <taxon>Embryophyta</taxon>
        <taxon>Tracheophyta</taxon>
        <taxon>Spermatophyta</taxon>
        <taxon>Magnoliopsida</taxon>
        <taxon>eudicotyledons</taxon>
        <taxon>Gunneridae</taxon>
        <taxon>Pentapetalae</taxon>
        <taxon>rosids</taxon>
        <taxon>fabids</taxon>
        <taxon>Fabales</taxon>
        <taxon>Fabaceae</taxon>
        <taxon>Papilionoideae</taxon>
        <taxon>50 kb inversion clade</taxon>
        <taxon>genistoids sensu lato</taxon>
        <taxon>core genistoids</taxon>
        <taxon>Crotalarieae</taxon>
        <taxon>Crotalaria</taxon>
    </lineage>
</organism>
<dbReference type="InterPro" id="IPR044974">
    <property type="entry name" value="Disease_R_plants"/>
</dbReference>
<dbReference type="PANTHER" id="PTHR11017:SF570">
    <property type="entry name" value="DISEASE RESISTANCE PROTEIN (TIR-NBS CLASS)-RELATED"/>
    <property type="match status" value="1"/>
</dbReference>
<sequence>MGKEIVRQESPEHPGLRSRLWLKEDIIQVFKENKGTNKIQIIIWERENDNDIIDFDGKAFKTMEKLKTFIIHGSNFFEKADYFNGDLDNLPNSLRVLEWQQYPFPTLPFGSHPEKLNILKLSRCSLVSLDLFKIDKKFMNMIEIRWIPPNLETLDVRGCESLKYLDLTTSPCLLMRTILIDDCSALEEIRGISSTIQVLTARNCTSLSDSCRKMLLNQELHEEVVGNMLLYLPWSSWIPEWFEHCSTGHSLSFWFRGMFPAVSTCLVIGLESVDCAALHSKLNINGNTVDLQFTFPKKSWPTLDLNAHHIYIFDIKQLKFEDKVDQLVLLENEWNHAKFSFHAYNIYRKPKQLANAQIGLHVLKQESSSMKDIRFTSPYEIERWNDDDVSDSNSTEKSPMCRSTNVKEFMVLISSTEKSKAERQAVKSICKGICRRHN</sequence>
<comment type="caution">
    <text evidence="1">The sequence shown here is derived from an EMBL/GenBank/DDBJ whole genome shotgun (WGS) entry which is preliminary data.</text>
</comment>
<accession>A0AAN9PBF4</accession>
<dbReference type="Proteomes" id="UP001372338">
    <property type="component" value="Unassembled WGS sequence"/>
</dbReference>
<evidence type="ECO:0000313" key="2">
    <source>
        <dbReference type="Proteomes" id="UP001372338"/>
    </source>
</evidence>
<protein>
    <submittedName>
        <fullName evidence="1">Uncharacterized protein</fullName>
    </submittedName>
</protein>
<dbReference type="Gene3D" id="3.80.10.10">
    <property type="entry name" value="Ribonuclease Inhibitor"/>
    <property type="match status" value="1"/>
</dbReference>
<keyword evidence="2" id="KW-1185">Reference proteome</keyword>
<reference evidence="1 2" key="1">
    <citation type="submission" date="2024-01" db="EMBL/GenBank/DDBJ databases">
        <title>The genomes of 5 underutilized Papilionoideae crops provide insights into root nodulation and disease resistanc.</title>
        <authorList>
            <person name="Yuan L."/>
        </authorList>
    </citation>
    <scope>NUCLEOTIDE SEQUENCE [LARGE SCALE GENOMIC DNA]</scope>
    <source>
        <strain evidence="1">ZHUSHIDOU_FW_LH</strain>
        <tissue evidence="1">Leaf</tissue>
    </source>
</reference>
<dbReference type="AlphaFoldDB" id="A0AAN9PBF4"/>
<evidence type="ECO:0000313" key="1">
    <source>
        <dbReference type="EMBL" id="KAK7291274.1"/>
    </source>
</evidence>
<dbReference type="PANTHER" id="PTHR11017">
    <property type="entry name" value="LEUCINE-RICH REPEAT-CONTAINING PROTEIN"/>
    <property type="match status" value="1"/>
</dbReference>
<dbReference type="EMBL" id="JAYWIO010000001">
    <property type="protein sequence ID" value="KAK7291274.1"/>
    <property type="molecule type" value="Genomic_DNA"/>
</dbReference>
<gene>
    <name evidence="1" type="ORF">RIF29_06282</name>
</gene>